<proteinExistence type="predicted"/>
<accession>A0AAF0QF39</accession>
<keyword evidence="2" id="KW-1185">Reference proteome</keyword>
<evidence type="ECO:0000313" key="2">
    <source>
        <dbReference type="Proteomes" id="UP001234989"/>
    </source>
</evidence>
<organism evidence="1 2">
    <name type="scientific">Solanum verrucosum</name>
    <dbReference type="NCBI Taxonomy" id="315347"/>
    <lineage>
        <taxon>Eukaryota</taxon>
        <taxon>Viridiplantae</taxon>
        <taxon>Streptophyta</taxon>
        <taxon>Embryophyta</taxon>
        <taxon>Tracheophyta</taxon>
        <taxon>Spermatophyta</taxon>
        <taxon>Magnoliopsida</taxon>
        <taxon>eudicotyledons</taxon>
        <taxon>Gunneridae</taxon>
        <taxon>Pentapetalae</taxon>
        <taxon>asterids</taxon>
        <taxon>lamiids</taxon>
        <taxon>Solanales</taxon>
        <taxon>Solanaceae</taxon>
        <taxon>Solanoideae</taxon>
        <taxon>Solaneae</taxon>
        <taxon>Solanum</taxon>
    </lineage>
</organism>
<protein>
    <submittedName>
        <fullName evidence="1">Uncharacterized protein</fullName>
    </submittedName>
</protein>
<evidence type="ECO:0000313" key="1">
    <source>
        <dbReference type="EMBL" id="WMV18709.1"/>
    </source>
</evidence>
<dbReference type="EMBL" id="CP133614">
    <property type="protein sequence ID" value="WMV18709.1"/>
    <property type="molecule type" value="Genomic_DNA"/>
</dbReference>
<reference evidence="1" key="1">
    <citation type="submission" date="2023-08" db="EMBL/GenBank/DDBJ databases">
        <title>A de novo genome assembly of Solanum verrucosum Schlechtendal, a Mexican diploid species geographically isolated from the other diploid A-genome species in potato relatives.</title>
        <authorList>
            <person name="Hosaka K."/>
        </authorList>
    </citation>
    <scope>NUCLEOTIDE SEQUENCE</scope>
    <source>
        <tissue evidence="1">Young leaves</tissue>
    </source>
</reference>
<gene>
    <name evidence="1" type="ORF">MTR67_012094</name>
</gene>
<name>A0AAF0QF39_SOLVR</name>
<dbReference type="AlphaFoldDB" id="A0AAF0QF39"/>
<sequence>MHLLGVLRDLVLPPRVVREKVIRDAPSTGPVVVPTVALLADVMMRLLNVEYGPTQSESVVQSFWSDHPTGQGQQQMQRKGMVVQSSLVIEAKTCQYNDPKLARLRDRVENGVVKSFSIDGEDVLRPRGRLCIPMVGHMKQLIREEAHSS</sequence>
<dbReference type="Proteomes" id="UP001234989">
    <property type="component" value="Chromosome 3"/>
</dbReference>